<dbReference type="SUPFAM" id="SSF53474">
    <property type="entry name" value="alpha/beta-Hydrolases"/>
    <property type="match status" value="1"/>
</dbReference>
<evidence type="ECO:0000313" key="3">
    <source>
        <dbReference type="Proteomes" id="UP000292445"/>
    </source>
</evidence>
<proteinExistence type="predicted"/>
<dbReference type="OrthoDB" id="8676365at2"/>
<name>A0A4Q7NAL9_9BURK</name>
<feature type="domain" description="AB hydrolase-1" evidence="1">
    <location>
        <begin position="41"/>
        <end position="244"/>
    </location>
</feature>
<reference evidence="2 3" key="1">
    <citation type="submission" date="2019-02" db="EMBL/GenBank/DDBJ databases">
        <title>Genomic Encyclopedia of Type Strains, Phase IV (KMG-IV): sequencing the most valuable type-strain genomes for metagenomic binning, comparative biology and taxonomic classification.</title>
        <authorList>
            <person name="Goeker M."/>
        </authorList>
    </citation>
    <scope>NUCLEOTIDE SEQUENCE [LARGE SCALE GENOMIC DNA]</scope>
    <source>
        <strain evidence="2 3">K24</strain>
    </source>
</reference>
<keyword evidence="2" id="KW-0378">Hydrolase</keyword>
<dbReference type="Proteomes" id="UP000292445">
    <property type="component" value="Unassembled WGS sequence"/>
</dbReference>
<accession>A0A4Q7NAL9</accession>
<dbReference type="GO" id="GO:0016787">
    <property type="term" value="F:hydrolase activity"/>
    <property type="evidence" value="ECO:0007669"/>
    <property type="project" value="UniProtKB-KW"/>
</dbReference>
<evidence type="ECO:0000313" key="2">
    <source>
        <dbReference type="EMBL" id="RZS78951.1"/>
    </source>
</evidence>
<dbReference type="Gene3D" id="3.40.50.1820">
    <property type="entry name" value="alpha/beta hydrolase"/>
    <property type="match status" value="1"/>
</dbReference>
<protein>
    <submittedName>
        <fullName evidence="2">Alpha-beta hydrolase superfamily lysophospholipase</fullName>
    </submittedName>
</protein>
<organism evidence="2 3">
    <name type="scientific">Pigmentiphaga kullae</name>
    <dbReference type="NCBI Taxonomy" id="151784"/>
    <lineage>
        <taxon>Bacteria</taxon>
        <taxon>Pseudomonadati</taxon>
        <taxon>Pseudomonadota</taxon>
        <taxon>Betaproteobacteria</taxon>
        <taxon>Burkholderiales</taxon>
        <taxon>Alcaligenaceae</taxon>
        <taxon>Pigmentiphaga</taxon>
    </lineage>
</organism>
<dbReference type="RefSeq" id="WP_130361884.1">
    <property type="nucleotide sequence ID" value="NZ_SGXC01000003.1"/>
</dbReference>
<dbReference type="AlphaFoldDB" id="A0A4Q7NAL9"/>
<keyword evidence="3" id="KW-1185">Reference proteome</keyword>
<sequence>MTMKIEPRSGRLVRVRTTQHVELTGFLAPAPAADAPLLISLHGLSGNFDTSFTFDFLQSPDLAGVHLLSIGCSGHGNIAMSRVGAEPAYRLTGSAFEYFDDCVADLAAWMDFAAQSHGGPIVLMGHSLGASKILRYAAATADARVRGLVLASAADLRGAFFALHGEEKAAAFLAQARQLVDAGQGRVLMGEDCVLGLLRQRISAQTLLDRFEEGRPADTFDFHGRRSPQAFRDLSAITAPILSLYGSEGEIVGTAGVRGAIELLRGHATSALSFSSAVLGGNHWYAGHEIEAAAVIANWLAGHVRDTREHHD</sequence>
<gene>
    <name evidence="2" type="ORF">EV675_5608</name>
</gene>
<evidence type="ECO:0000259" key="1">
    <source>
        <dbReference type="Pfam" id="PF12697"/>
    </source>
</evidence>
<dbReference type="Pfam" id="PF12697">
    <property type="entry name" value="Abhydrolase_6"/>
    <property type="match status" value="1"/>
</dbReference>
<comment type="caution">
    <text evidence="2">The sequence shown here is derived from an EMBL/GenBank/DDBJ whole genome shotgun (WGS) entry which is preliminary data.</text>
</comment>
<dbReference type="InterPro" id="IPR000073">
    <property type="entry name" value="AB_hydrolase_1"/>
</dbReference>
<dbReference type="EMBL" id="SGXC01000003">
    <property type="protein sequence ID" value="RZS78951.1"/>
    <property type="molecule type" value="Genomic_DNA"/>
</dbReference>
<dbReference type="InterPro" id="IPR029058">
    <property type="entry name" value="AB_hydrolase_fold"/>
</dbReference>